<dbReference type="Pfam" id="PF00001">
    <property type="entry name" value="7tm_1"/>
    <property type="match status" value="1"/>
</dbReference>
<keyword evidence="6" id="KW-0675">Receptor</keyword>
<dbReference type="PROSITE" id="PS50262">
    <property type="entry name" value="G_PROTEIN_RECEP_F1_2"/>
    <property type="match status" value="1"/>
</dbReference>
<dbReference type="SUPFAM" id="SSF81321">
    <property type="entry name" value="Family A G protein-coupled receptor-like"/>
    <property type="match status" value="1"/>
</dbReference>
<feature type="transmembrane region" description="Helical" evidence="8">
    <location>
        <begin position="136"/>
        <end position="155"/>
    </location>
</feature>
<name>A0A815CUT0_9BILA</name>
<reference evidence="10" key="1">
    <citation type="submission" date="2021-02" db="EMBL/GenBank/DDBJ databases">
        <authorList>
            <person name="Nowell W R."/>
        </authorList>
    </citation>
    <scope>NUCLEOTIDE SEQUENCE</scope>
</reference>
<evidence type="ECO:0000256" key="5">
    <source>
        <dbReference type="ARBA" id="ARBA00023136"/>
    </source>
</evidence>
<keyword evidence="4" id="KW-0297">G-protein coupled receptor</keyword>
<feature type="transmembrane region" description="Helical" evidence="8">
    <location>
        <begin position="81"/>
        <end position="99"/>
    </location>
</feature>
<comment type="caution">
    <text evidence="10">The sequence shown here is derived from an EMBL/GenBank/DDBJ whole genome shotgun (WGS) entry which is preliminary data.</text>
</comment>
<feature type="domain" description="G-protein coupled receptors family 1 profile" evidence="9">
    <location>
        <begin position="30"/>
        <end position="292"/>
    </location>
</feature>
<evidence type="ECO:0000313" key="11">
    <source>
        <dbReference type="Proteomes" id="UP000663832"/>
    </source>
</evidence>
<dbReference type="PANTHER" id="PTHR24243:SF208">
    <property type="entry name" value="PYROKININ-1 RECEPTOR"/>
    <property type="match status" value="1"/>
</dbReference>
<gene>
    <name evidence="10" type="ORF">QVE165_LOCUS30566</name>
</gene>
<keyword evidence="7" id="KW-0807">Transducer</keyword>
<feature type="transmembrane region" description="Helical" evidence="8">
    <location>
        <begin position="18"/>
        <end position="39"/>
    </location>
</feature>
<evidence type="ECO:0000313" key="10">
    <source>
        <dbReference type="EMBL" id="CAF1288756.1"/>
    </source>
</evidence>
<dbReference type="OrthoDB" id="10077516at2759"/>
<dbReference type="Gene3D" id="1.20.1070.10">
    <property type="entry name" value="Rhodopsin 7-helix transmembrane proteins"/>
    <property type="match status" value="1"/>
</dbReference>
<protein>
    <recommendedName>
        <fullName evidence="9">G-protein coupled receptors family 1 profile domain-containing protein</fullName>
    </recommendedName>
</protein>
<evidence type="ECO:0000256" key="1">
    <source>
        <dbReference type="ARBA" id="ARBA00004141"/>
    </source>
</evidence>
<keyword evidence="2 8" id="KW-0812">Transmembrane</keyword>
<dbReference type="InterPro" id="IPR017452">
    <property type="entry name" value="GPCR_Rhodpsn_7TM"/>
</dbReference>
<evidence type="ECO:0000256" key="3">
    <source>
        <dbReference type="ARBA" id="ARBA00022989"/>
    </source>
</evidence>
<accession>A0A815CUT0</accession>
<comment type="subcellular location">
    <subcellularLocation>
        <location evidence="1">Membrane</location>
        <topology evidence="1">Multi-pass membrane protein</topology>
    </subcellularLocation>
</comment>
<dbReference type="InterPro" id="IPR000276">
    <property type="entry name" value="GPCR_Rhodpsn"/>
</dbReference>
<dbReference type="PANTHER" id="PTHR24243">
    <property type="entry name" value="G-PROTEIN COUPLED RECEPTOR"/>
    <property type="match status" value="1"/>
</dbReference>
<dbReference type="GO" id="GO:0004930">
    <property type="term" value="F:G protein-coupled receptor activity"/>
    <property type="evidence" value="ECO:0007669"/>
    <property type="project" value="UniProtKB-KW"/>
</dbReference>
<feature type="transmembrane region" description="Helical" evidence="8">
    <location>
        <begin position="51"/>
        <end position="69"/>
    </location>
</feature>
<dbReference type="AlphaFoldDB" id="A0A815CUT0"/>
<keyword evidence="11" id="KW-1185">Reference proteome</keyword>
<keyword evidence="3 8" id="KW-1133">Transmembrane helix</keyword>
<evidence type="ECO:0000259" key="9">
    <source>
        <dbReference type="PROSITE" id="PS50262"/>
    </source>
</evidence>
<evidence type="ECO:0000256" key="8">
    <source>
        <dbReference type="SAM" id="Phobius"/>
    </source>
</evidence>
<proteinExistence type="predicted"/>
<feature type="transmembrane region" description="Helical" evidence="8">
    <location>
        <begin position="270"/>
        <end position="292"/>
    </location>
</feature>
<keyword evidence="5 8" id="KW-0472">Membrane</keyword>
<evidence type="ECO:0000256" key="7">
    <source>
        <dbReference type="ARBA" id="ARBA00023224"/>
    </source>
</evidence>
<evidence type="ECO:0000256" key="6">
    <source>
        <dbReference type="ARBA" id="ARBA00023170"/>
    </source>
</evidence>
<evidence type="ECO:0000256" key="2">
    <source>
        <dbReference type="ARBA" id="ARBA00022692"/>
    </source>
</evidence>
<evidence type="ECO:0000256" key="4">
    <source>
        <dbReference type="ARBA" id="ARBA00023040"/>
    </source>
</evidence>
<dbReference type="EMBL" id="CAJNOM010000255">
    <property type="protein sequence ID" value="CAF1288756.1"/>
    <property type="molecule type" value="Genomic_DNA"/>
</dbReference>
<organism evidence="10 11">
    <name type="scientific">Adineta steineri</name>
    <dbReference type="NCBI Taxonomy" id="433720"/>
    <lineage>
        <taxon>Eukaryota</taxon>
        <taxon>Metazoa</taxon>
        <taxon>Spiralia</taxon>
        <taxon>Gnathifera</taxon>
        <taxon>Rotifera</taxon>
        <taxon>Eurotatoria</taxon>
        <taxon>Bdelloidea</taxon>
        <taxon>Adinetida</taxon>
        <taxon>Adinetidae</taxon>
        <taxon>Adineta</taxon>
    </lineage>
</organism>
<feature type="transmembrane region" description="Helical" evidence="8">
    <location>
        <begin position="235"/>
        <end position="258"/>
    </location>
</feature>
<dbReference type="Proteomes" id="UP000663832">
    <property type="component" value="Unassembled WGS sequence"/>
</dbReference>
<feature type="transmembrane region" description="Helical" evidence="8">
    <location>
        <begin position="180"/>
        <end position="205"/>
    </location>
</feature>
<sequence length="336" mass="37674">MSSAANNLNYIAMMYNRCFCYIVTPLGIVGHLLSIYVFTRPSLVSNPCSRYFLATAIVGIMNTYYTVPIRMIQTGYVNADPGAYSIVFCKIGWLFLYALRASACWSMVLVCADRYLCSAASTTMRAMSSVRVANRAIPLTILIIFIAYIHVPIFFKIDFVSATQTSTCNSRGPAGAYRTILYYFDLIVYGLSPSFFMLLFGLLTLRNVQQSKRLIVMPVGNQTNRKTNNQMLRMLIVQVLVYCVTGLVFSATIIYTSMNPPTTSFQVGQYNIVYAVVGMGSNIGPCLSFYLFTLSSALFRKELKNLFCRGNRIHNQTQQHIMQASNTARAPTRNKT</sequence>
<dbReference type="GO" id="GO:0016020">
    <property type="term" value="C:membrane"/>
    <property type="evidence" value="ECO:0007669"/>
    <property type="project" value="UniProtKB-SubCell"/>
</dbReference>